<dbReference type="RefSeq" id="WP_101770229.1">
    <property type="nucleotide sequence ID" value="NZ_BPPU01000002.1"/>
</dbReference>
<dbReference type="EMBL" id="NPIB01000035">
    <property type="protein sequence ID" value="PLC56218.1"/>
    <property type="molecule type" value="Genomic_DNA"/>
</dbReference>
<evidence type="ECO:0000256" key="1">
    <source>
        <dbReference type="SAM" id="SignalP"/>
    </source>
</evidence>
<protein>
    <recommendedName>
        <fullName evidence="4">Lipoprotein</fullName>
    </recommendedName>
</protein>
<name>A0A2N4UMH4_9GAMM</name>
<accession>A0A2N4UMH4</accession>
<comment type="caution">
    <text evidence="2">The sequence shown here is derived from an EMBL/GenBank/DDBJ whole genome shotgun (WGS) entry which is preliminary data.</text>
</comment>
<feature type="signal peptide" evidence="1">
    <location>
        <begin position="1"/>
        <end position="19"/>
    </location>
</feature>
<evidence type="ECO:0008006" key="4">
    <source>
        <dbReference type="Google" id="ProtNLM"/>
    </source>
</evidence>
<organism evidence="2 3">
    <name type="scientific">Photobacterium carnosum</name>
    <dbReference type="NCBI Taxonomy" id="2023717"/>
    <lineage>
        <taxon>Bacteria</taxon>
        <taxon>Pseudomonadati</taxon>
        <taxon>Pseudomonadota</taxon>
        <taxon>Gammaproteobacteria</taxon>
        <taxon>Vibrionales</taxon>
        <taxon>Vibrionaceae</taxon>
        <taxon>Photobacterium</taxon>
    </lineage>
</organism>
<proteinExistence type="predicted"/>
<gene>
    <name evidence="2" type="ORF">CIK00_19430</name>
</gene>
<sequence length="147" mass="16306">MPNVKLIILAMLTTMSVGCATKVTPKVGWVSLSSVDEFTDQKSCRVTVGSIYTANSIYTQVGNFYPLIEKVNGELRVGLQSGGKIKIPVGNIQLRIDGNKHWDITTSETPLDLAPKSTVDMSIYTHNLPDELLWLNELVHLNRIKYS</sequence>
<keyword evidence="1" id="KW-0732">Signal</keyword>
<keyword evidence="3" id="KW-1185">Reference proteome</keyword>
<reference evidence="2 3" key="1">
    <citation type="journal article" date="2018" name="Syst. Appl. Microbiol.">
        <title>Photobacterium carnosum sp. nov., isolated from spoiled modified atmosphere packaged poultry meat.</title>
        <authorList>
            <person name="Hilgarth M."/>
            <person name="Fuertes S."/>
            <person name="Ehrmann M."/>
            <person name="Vogel R.F."/>
        </authorList>
    </citation>
    <scope>NUCLEOTIDE SEQUENCE [LARGE SCALE GENOMIC DNA]</scope>
    <source>
        <strain evidence="2 3">TMW 2.2021</strain>
    </source>
</reference>
<feature type="chain" id="PRO_5014762476" description="Lipoprotein" evidence="1">
    <location>
        <begin position="20"/>
        <end position="147"/>
    </location>
</feature>
<dbReference type="PROSITE" id="PS51257">
    <property type="entry name" value="PROKAR_LIPOPROTEIN"/>
    <property type="match status" value="1"/>
</dbReference>
<evidence type="ECO:0000313" key="2">
    <source>
        <dbReference type="EMBL" id="PLC56218.1"/>
    </source>
</evidence>
<dbReference type="Proteomes" id="UP000234420">
    <property type="component" value="Unassembled WGS sequence"/>
</dbReference>
<evidence type="ECO:0000313" key="3">
    <source>
        <dbReference type="Proteomes" id="UP000234420"/>
    </source>
</evidence>
<dbReference type="AlphaFoldDB" id="A0A2N4UMH4"/>